<feature type="transmembrane region" description="Helical" evidence="1">
    <location>
        <begin position="260"/>
        <end position="276"/>
    </location>
</feature>
<evidence type="ECO:0000313" key="4">
    <source>
        <dbReference type="Proteomes" id="UP001596297"/>
    </source>
</evidence>
<dbReference type="PANTHER" id="PTHR42736:SF1">
    <property type="entry name" value="PROTEIN-GLUTAMINE GAMMA-GLUTAMYLTRANSFERASE"/>
    <property type="match status" value="1"/>
</dbReference>
<keyword evidence="1" id="KW-1133">Transmembrane helix</keyword>
<keyword evidence="4" id="KW-1185">Reference proteome</keyword>
<dbReference type="Pfam" id="PF11992">
    <property type="entry name" value="TgpA_N"/>
    <property type="match status" value="1"/>
</dbReference>
<dbReference type="RefSeq" id="WP_380083382.1">
    <property type="nucleotide sequence ID" value="NZ_JBHSWD010000001.1"/>
</dbReference>
<reference evidence="4" key="1">
    <citation type="journal article" date="2019" name="Int. J. Syst. Evol. Microbiol.">
        <title>The Global Catalogue of Microorganisms (GCM) 10K type strain sequencing project: providing services to taxonomists for standard genome sequencing and annotation.</title>
        <authorList>
            <consortium name="The Broad Institute Genomics Platform"/>
            <consortium name="The Broad Institute Genome Sequencing Center for Infectious Disease"/>
            <person name="Wu L."/>
            <person name="Ma J."/>
        </authorList>
    </citation>
    <scope>NUCLEOTIDE SEQUENCE [LARGE SCALE GENOMIC DNA]</scope>
    <source>
        <strain evidence="4">CGMCC 1.15772</strain>
    </source>
</reference>
<feature type="domain" description="Transglutaminase-like" evidence="2">
    <location>
        <begin position="630"/>
        <end position="701"/>
    </location>
</feature>
<keyword evidence="1" id="KW-0812">Transmembrane</keyword>
<dbReference type="Gene3D" id="3.10.620.30">
    <property type="match status" value="1"/>
</dbReference>
<feature type="transmembrane region" description="Helical" evidence="1">
    <location>
        <begin position="772"/>
        <end position="793"/>
    </location>
</feature>
<sequence>MAGQIARYSVQLEALPGAAGWLPFAATLTAPQSRPLTLTVQPQGGLLRAEWPAETPVRGEFTLTPRLHLEDPLGLWQVTGLIEPPGPLLVYPAAETDAPPPPQHQSAGSVEGVRRTRGEEEFSGLRPYQAGDSPRQISWRHVARTGQLVTRERDAPAGQVTALRWQDTAGLTDPEARISRLAAWVQTLVGRGVPFALELPGLPPQRAQPEALAALARLVPLPPAVPGPPAPTADPLTPRAWRYTLVVLGFMLLPSALRQLIWITLLAAGLLGYPYLRTQRPWPAPSSLALALLAAAGIGLLYASYGTLIGLDAGTALLVLLLSLKVLESSTRRDARMLSVLGLFMTLTHFFHSMDPLSALHALVSVVLLLSALHLWAIPEEPAVRLPGQPRPRPAWVGALLLSGLALPLTVTLFVFFPRPDGPLWQIPLQGGAQTGLGNSISPGDVANLAQSSAVAFRAEFDGPRPSSDLLYWRGPVYEAFDGLEWSQVRAQSPVPSVEPTGPKFSYTVTQEANGLPWVLALETPLNIPDGTNATTATQLFDRRAATQRMRYALRSGPARVGRREMPERIEFDRQLPAGNPATRQLAATWTHLPPEQRVEAGLNYLAQGGYTYTLQPPTLPEGNRTDAFLFSSKQGFCEHYASAFAVMMRAAGVPTRLVGGYQGGDLNPDTGLLTVRQLHAHAWTEVWLEGQGWVRVDPTAVVAPARIQTDPETALSNPTATTSARTLTPWRRVTQAYDTFQVRWNDLVIGYDAQRQADMLSSSGAGPVGGGGYWLTALGTGLAALLPILWLWRSRPRPGDPALRALDDLTRKLRLERPSSEAASDYVQRAVQVYPHLATELGDILKSYQLARYGAAGQAGALSELRTRIQHLRLKEKR</sequence>
<dbReference type="EMBL" id="JBHSWD010000001">
    <property type="protein sequence ID" value="MFC6592358.1"/>
    <property type="molecule type" value="Genomic_DNA"/>
</dbReference>
<dbReference type="SUPFAM" id="SSF54001">
    <property type="entry name" value="Cysteine proteinases"/>
    <property type="match status" value="1"/>
</dbReference>
<feature type="transmembrane region" description="Helical" evidence="1">
    <location>
        <begin position="358"/>
        <end position="376"/>
    </location>
</feature>
<feature type="transmembrane region" description="Helical" evidence="1">
    <location>
        <begin position="288"/>
        <end position="305"/>
    </location>
</feature>
<evidence type="ECO:0000256" key="1">
    <source>
        <dbReference type="SAM" id="Phobius"/>
    </source>
</evidence>
<evidence type="ECO:0000313" key="3">
    <source>
        <dbReference type="EMBL" id="MFC6592358.1"/>
    </source>
</evidence>
<protein>
    <submittedName>
        <fullName evidence="3">TransglutaminaseTgpA domain-containing protein</fullName>
    </submittedName>
</protein>
<dbReference type="InterPro" id="IPR002931">
    <property type="entry name" value="Transglutaminase-like"/>
</dbReference>
<keyword evidence="1" id="KW-0472">Membrane</keyword>
<comment type="caution">
    <text evidence="3">The sequence shown here is derived from an EMBL/GenBank/DDBJ whole genome shotgun (WGS) entry which is preliminary data.</text>
</comment>
<proteinExistence type="predicted"/>
<dbReference type="InterPro" id="IPR021878">
    <property type="entry name" value="TgpA_N"/>
</dbReference>
<dbReference type="InterPro" id="IPR038765">
    <property type="entry name" value="Papain-like_cys_pep_sf"/>
</dbReference>
<feature type="transmembrane region" description="Helical" evidence="1">
    <location>
        <begin position="396"/>
        <end position="417"/>
    </location>
</feature>
<dbReference type="InterPro" id="IPR052901">
    <property type="entry name" value="Bact_TGase-like"/>
</dbReference>
<dbReference type="InterPro" id="IPR025403">
    <property type="entry name" value="TgpA-like_C"/>
</dbReference>
<dbReference type="SMART" id="SM00460">
    <property type="entry name" value="TGc"/>
    <property type="match status" value="1"/>
</dbReference>
<dbReference type="Pfam" id="PF01841">
    <property type="entry name" value="Transglut_core"/>
    <property type="match status" value="1"/>
</dbReference>
<gene>
    <name evidence="3" type="ORF">ACFP81_10375</name>
</gene>
<organism evidence="3 4">
    <name type="scientific">Deinococcus lacus</name>
    <dbReference type="NCBI Taxonomy" id="392561"/>
    <lineage>
        <taxon>Bacteria</taxon>
        <taxon>Thermotogati</taxon>
        <taxon>Deinococcota</taxon>
        <taxon>Deinococci</taxon>
        <taxon>Deinococcales</taxon>
        <taxon>Deinococcaceae</taxon>
        <taxon>Deinococcus</taxon>
    </lineage>
</organism>
<accession>A0ABW1YFZ8</accession>
<dbReference type="Pfam" id="PF13559">
    <property type="entry name" value="DUF4129"/>
    <property type="match status" value="1"/>
</dbReference>
<dbReference type="Proteomes" id="UP001596297">
    <property type="component" value="Unassembled WGS sequence"/>
</dbReference>
<name>A0ABW1YFZ8_9DEIO</name>
<dbReference type="PANTHER" id="PTHR42736">
    <property type="entry name" value="PROTEIN-GLUTAMINE GAMMA-GLUTAMYLTRANSFERASE"/>
    <property type="match status" value="1"/>
</dbReference>
<evidence type="ECO:0000259" key="2">
    <source>
        <dbReference type="SMART" id="SM00460"/>
    </source>
</evidence>